<reference evidence="1" key="1">
    <citation type="submission" date="2023-05" db="EMBL/GenBank/DDBJ databases">
        <authorList>
            <consortium name="ELIXIR-Norway"/>
        </authorList>
    </citation>
    <scope>NUCLEOTIDE SEQUENCE</scope>
</reference>
<evidence type="ECO:0000313" key="2">
    <source>
        <dbReference type="Proteomes" id="UP001162501"/>
    </source>
</evidence>
<proteinExistence type="predicted"/>
<dbReference type="EMBL" id="OX596093">
    <property type="protein sequence ID" value="CAN0572558.1"/>
    <property type="molecule type" value="Genomic_DNA"/>
</dbReference>
<organism evidence="1 2">
    <name type="scientific">Rangifer tarandus platyrhynchus</name>
    <name type="common">Svalbard reindeer</name>
    <dbReference type="NCBI Taxonomy" id="3082113"/>
    <lineage>
        <taxon>Eukaryota</taxon>
        <taxon>Metazoa</taxon>
        <taxon>Chordata</taxon>
        <taxon>Craniata</taxon>
        <taxon>Vertebrata</taxon>
        <taxon>Euteleostomi</taxon>
        <taxon>Mammalia</taxon>
        <taxon>Eutheria</taxon>
        <taxon>Laurasiatheria</taxon>
        <taxon>Artiodactyla</taxon>
        <taxon>Ruminantia</taxon>
        <taxon>Pecora</taxon>
        <taxon>Cervidae</taxon>
        <taxon>Odocoileinae</taxon>
        <taxon>Rangifer</taxon>
    </lineage>
</organism>
<gene>
    <name evidence="1" type="ORF">MRATA1EN22A_LOCUS28493</name>
</gene>
<dbReference type="Proteomes" id="UP001162501">
    <property type="component" value="Chromosome 9"/>
</dbReference>
<evidence type="ECO:0000313" key="1">
    <source>
        <dbReference type="EMBL" id="CAN0572558.1"/>
    </source>
</evidence>
<protein>
    <submittedName>
        <fullName evidence="1">Uncharacterized protein</fullName>
    </submittedName>
</protein>
<reference evidence="1" key="2">
    <citation type="submission" date="2025-03" db="EMBL/GenBank/DDBJ databases">
        <authorList>
            <consortium name="ELIXIR-Norway"/>
            <consortium name="Elixir Norway"/>
        </authorList>
    </citation>
    <scope>NUCLEOTIDE SEQUENCE</scope>
</reference>
<name>A0AC60A9T1_RANTA</name>
<accession>A0AC60A9T1</accession>
<sequence>MSESVPPAHGSPGWTGHVRSPYVAVGVEVLAGMQGGAYSEPLARAEEPDPPLGPQLPNLSDSLSSQLASSSGRGP</sequence>